<dbReference type="Proteomes" id="UP000306980">
    <property type="component" value="Unassembled WGS sequence"/>
</dbReference>
<dbReference type="RefSeq" id="WP_138602578.1">
    <property type="nucleotide sequence ID" value="NZ_VCIA01000001.1"/>
</dbReference>
<evidence type="ECO:0000313" key="2">
    <source>
        <dbReference type="Proteomes" id="UP000306980"/>
    </source>
</evidence>
<evidence type="ECO:0000313" key="1">
    <source>
        <dbReference type="EMBL" id="TMN21806.1"/>
    </source>
</evidence>
<organism evidence="1 2">
    <name type="scientific">Lentibacillus cibarius</name>
    <dbReference type="NCBI Taxonomy" id="2583219"/>
    <lineage>
        <taxon>Bacteria</taxon>
        <taxon>Bacillati</taxon>
        <taxon>Bacillota</taxon>
        <taxon>Bacilli</taxon>
        <taxon>Bacillales</taxon>
        <taxon>Bacillaceae</taxon>
        <taxon>Lentibacillus</taxon>
    </lineage>
</organism>
<reference evidence="1 2" key="1">
    <citation type="submission" date="2019-05" db="EMBL/GenBank/DDBJ databases">
        <title>Genomic analysis of Lentibacillus sp. NKC220-2.</title>
        <authorList>
            <person name="Oh Y.J."/>
        </authorList>
    </citation>
    <scope>NUCLEOTIDE SEQUENCE [LARGE SCALE GENOMIC DNA]</scope>
    <source>
        <strain evidence="1 2">NKC220-2</strain>
    </source>
</reference>
<accession>A0A5S3QMV0</accession>
<protein>
    <submittedName>
        <fullName evidence="1">Uncharacterized protein</fullName>
    </submittedName>
</protein>
<sequence length="113" mass="13128">MPQEAYLKKELKYKGWCKGGVTCEGFFLLFDFRQLPKIVNGERPFKYKICGPANEPQHETTCAPEHYAKGDVAKPLLNKEDSHPVKIKHDNTGKKVVRRRRNERRIGFIQSIQ</sequence>
<name>A0A5S3QMV0_9BACI</name>
<dbReference type="EMBL" id="VCIA01000001">
    <property type="protein sequence ID" value="TMN21806.1"/>
    <property type="molecule type" value="Genomic_DNA"/>
</dbReference>
<dbReference type="AlphaFoldDB" id="A0A5S3QMV0"/>
<comment type="caution">
    <text evidence="1">The sequence shown here is derived from an EMBL/GenBank/DDBJ whole genome shotgun (WGS) entry which is preliminary data.</text>
</comment>
<gene>
    <name evidence="1" type="ORF">FFL34_06535</name>
</gene>
<proteinExistence type="predicted"/>